<evidence type="ECO:0000313" key="2">
    <source>
        <dbReference type="EMBL" id="MBE3637569.1"/>
    </source>
</evidence>
<dbReference type="InterPro" id="IPR028992">
    <property type="entry name" value="Hedgehog/Intein_dom"/>
</dbReference>
<dbReference type="SUPFAM" id="SSF51294">
    <property type="entry name" value="Hedgehog/intein (Hint) domain"/>
    <property type="match status" value="1"/>
</dbReference>
<accession>A0A8J6Z4N6</accession>
<gene>
    <name evidence="2" type="ORF">ICN82_05040</name>
</gene>
<comment type="caution">
    <text evidence="2">The sequence shown here is derived from an EMBL/GenBank/DDBJ whole genome shotgun (WGS) entry which is preliminary data.</text>
</comment>
<reference evidence="2" key="1">
    <citation type="submission" date="2020-09" db="EMBL/GenBank/DDBJ databases">
        <title>A novel bacterium of genus Mangrovicoccus, isolated from South China Sea.</title>
        <authorList>
            <person name="Huang H."/>
            <person name="Mo K."/>
            <person name="Hu Y."/>
        </authorList>
    </citation>
    <scope>NUCLEOTIDE SEQUENCE</scope>
    <source>
        <strain evidence="2">HB182678</strain>
    </source>
</reference>
<dbReference type="Proteomes" id="UP000609121">
    <property type="component" value="Unassembled WGS sequence"/>
</dbReference>
<dbReference type="Gene3D" id="2.170.16.10">
    <property type="entry name" value="Hedgehog/Intein (Hint) domain"/>
    <property type="match status" value="1"/>
</dbReference>
<sequence>MVSTATAEEASYPQDFSDADVTTDPLQECFAAGTMIATPEGERAVETLAPGDLVVTAEGRAVPVLWVGRQTLHKIFTPADRFSPVRVSEGALGEGLPTRDLVLTGDHALLIDGMAINAGALVNGTTIARVPASELPQSVTYYHVETEAHDMILANGSAAETFVDYLGRRPFDNYDEYVARHGTDRDIPEMTRIRISSQRQVPAEIRARLGLPAVAA</sequence>
<dbReference type="Pfam" id="PF13403">
    <property type="entry name" value="Hint_2"/>
    <property type="match status" value="1"/>
</dbReference>
<name>A0A8J6Z4N6_9RHOB</name>
<dbReference type="InterPro" id="IPR036844">
    <property type="entry name" value="Hint_dom_sf"/>
</dbReference>
<dbReference type="EMBL" id="JACVXA010000010">
    <property type="protein sequence ID" value="MBE3637569.1"/>
    <property type="molecule type" value="Genomic_DNA"/>
</dbReference>
<protein>
    <submittedName>
        <fullName evidence="2">Hint domain-containing protein</fullName>
    </submittedName>
</protein>
<proteinExistence type="predicted"/>
<feature type="domain" description="Hedgehog/Intein (Hint)" evidence="1">
    <location>
        <begin position="29"/>
        <end position="164"/>
    </location>
</feature>
<organism evidence="2 3">
    <name type="scientific">Mangrovicoccus algicola</name>
    <dbReference type="NCBI Taxonomy" id="2771008"/>
    <lineage>
        <taxon>Bacteria</taxon>
        <taxon>Pseudomonadati</taxon>
        <taxon>Pseudomonadota</taxon>
        <taxon>Alphaproteobacteria</taxon>
        <taxon>Rhodobacterales</taxon>
        <taxon>Paracoccaceae</taxon>
        <taxon>Mangrovicoccus</taxon>
    </lineage>
</organism>
<keyword evidence="3" id="KW-1185">Reference proteome</keyword>
<evidence type="ECO:0000313" key="3">
    <source>
        <dbReference type="Proteomes" id="UP000609121"/>
    </source>
</evidence>
<dbReference type="AlphaFoldDB" id="A0A8J6Z4N6"/>
<evidence type="ECO:0000259" key="1">
    <source>
        <dbReference type="Pfam" id="PF13403"/>
    </source>
</evidence>